<dbReference type="SMART" id="SM00388">
    <property type="entry name" value="HisKA"/>
    <property type="match status" value="1"/>
</dbReference>
<dbReference type="GO" id="GO:0000155">
    <property type="term" value="F:phosphorelay sensor kinase activity"/>
    <property type="evidence" value="ECO:0007669"/>
    <property type="project" value="InterPro"/>
</dbReference>
<accession>A0A928VQH6</accession>
<evidence type="ECO:0000256" key="1">
    <source>
        <dbReference type="ARBA" id="ARBA00000085"/>
    </source>
</evidence>
<evidence type="ECO:0000256" key="3">
    <source>
        <dbReference type="ARBA" id="ARBA00022553"/>
    </source>
</evidence>
<keyword evidence="3" id="KW-0597">Phosphoprotein</keyword>
<dbReference type="InterPro" id="IPR005467">
    <property type="entry name" value="His_kinase_dom"/>
</dbReference>
<dbReference type="PANTHER" id="PTHR43065">
    <property type="entry name" value="SENSOR HISTIDINE KINASE"/>
    <property type="match status" value="1"/>
</dbReference>
<dbReference type="SUPFAM" id="SSF47384">
    <property type="entry name" value="Homodimeric domain of signal transducing histidine kinase"/>
    <property type="match status" value="1"/>
</dbReference>
<comment type="catalytic activity">
    <reaction evidence="1">
        <text>ATP + protein L-histidine = ADP + protein N-phospho-L-histidine.</text>
        <dbReference type="EC" id="2.7.13.3"/>
    </reaction>
</comment>
<dbReference type="InterPro" id="IPR003661">
    <property type="entry name" value="HisK_dim/P_dom"/>
</dbReference>
<protein>
    <recommendedName>
        <fullName evidence="2">histidine kinase</fullName>
        <ecNumber evidence="2">2.7.13.3</ecNumber>
    </recommendedName>
</protein>
<evidence type="ECO:0000256" key="4">
    <source>
        <dbReference type="ARBA" id="ARBA00022777"/>
    </source>
</evidence>
<dbReference type="AlphaFoldDB" id="A0A928VQH6"/>
<proteinExistence type="predicted"/>
<evidence type="ECO:0000313" key="7">
    <source>
        <dbReference type="EMBL" id="MBE9032640.1"/>
    </source>
</evidence>
<feature type="domain" description="Histidine kinase" evidence="6">
    <location>
        <begin position="219"/>
        <end position="441"/>
    </location>
</feature>
<dbReference type="EC" id="2.7.13.3" evidence="2"/>
<keyword evidence="8" id="KW-1185">Reference proteome</keyword>
<evidence type="ECO:0000313" key="8">
    <source>
        <dbReference type="Proteomes" id="UP000625316"/>
    </source>
</evidence>
<dbReference type="InterPro" id="IPR003594">
    <property type="entry name" value="HATPase_dom"/>
</dbReference>
<dbReference type="EMBL" id="JADEXQ010000115">
    <property type="protein sequence ID" value="MBE9032640.1"/>
    <property type="molecule type" value="Genomic_DNA"/>
</dbReference>
<keyword evidence="4" id="KW-0418">Kinase</keyword>
<dbReference type="PROSITE" id="PS50109">
    <property type="entry name" value="HIS_KIN"/>
    <property type="match status" value="1"/>
</dbReference>
<keyword evidence="4" id="KW-0808">Transferase</keyword>
<feature type="non-terminal residue" evidence="7">
    <location>
        <position position="441"/>
    </location>
</feature>
<sequence>MEKTSPGPTPAQIADNIALLYELSLAIGGSLDLHENCDQFVRKLMSRQNLGFFGLYLNTALRQSQDPSRLPRPTDKYHTLYTCPNLTSTQHELAGDSKLVLKTNFQQVLCAPCDDFSDATIADITGNQRSNHHQSSGILSAFSIDHGRAIIIVVNQVRPTCYARWELQQLHMLLEKFSRSVEACLNHADLRQETMIRIDLEQRLAGAQRMESLGLLAGGIAHDLGNILNPLSVYPDILMDYLPPDSPGQNMLQKIERAVHQATDMMQDLVALARTGGGRTEVIKLDRPVGDYFESPPFLALQAKHPQIQCEWQLNTQAQVRAGASMIHRITLNLVGNAFEELDGTGQIKVQVFDQVQDQEYYGYELIPAGCYTVLQVQDNGTGIAAEDQSHIFEPFFSKKSLGRSGSGLGLAVVYGIVKDLDGFVDLQTSEAGTAFILYFP</sequence>
<dbReference type="InterPro" id="IPR036097">
    <property type="entry name" value="HisK_dim/P_sf"/>
</dbReference>
<dbReference type="InterPro" id="IPR036890">
    <property type="entry name" value="HATPase_C_sf"/>
</dbReference>
<evidence type="ECO:0000256" key="5">
    <source>
        <dbReference type="ARBA" id="ARBA00023012"/>
    </source>
</evidence>
<keyword evidence="5" id="KW-0902">Two-component regulatory system</keyword>
<dbReference type="Pfam" id="PF02518">
    <property type="entry name" value="HATPase_c"/>
    <property type="match status" value="1"/>
</dbReference>
<evidence type="ECO:0000256" key="2">
    <source>
        <dbReference type="ARBA" id="ARBA00012438"/>
    </source>
</evidence>
<dbReference type="Gene3D" id="1.10.287.130">
    <property type="match status" value="1"/>
</dbReference>
<dbReference type="PRINTS" id="PR00344">
    <property type="entry name" value="BCTRLSENSOR"/>
</dbReference>
<dbReference type="SMART" id="SM00387">
    <property type="entry name" value="HATPase_c"/>
    <property type="match status" value="1"/>
</dbReference>
<dbReference type="Proteomes" id="UP000625316">
    <property type="component" value="Unassembled WGS sequence"/>
</dbReference>
<name>A0A928VQH6_9CYAN</name>
<dbReference type="SUPFAM" id="SSF55874">
    <property type="entry name" value="ATPase domain of HSP90 chaperone/DNA topoisomerase II/histidine kinase"/>
    <property type="match status" value="1"/>
</dbReference>
<comment type="caution">
    <text evidence="7">The sequence shown here is derived from an EMBL/GenBank/DDBJ whole genome shotgun (WGS) entry which is preliminary data.</text>
</comment>
<evidence type="ECO:0000259" key="6">
    <source>
        <dbReference type="PROSITE" id="PS50109"/>
    </source>
</evidence>
<gene>
    <name evidence="7" type="ORF">IQ266_23155</name>
</gene>
<dbReference type="Gene3D" id="3.30.565.10">
    <property type="entry name" value="Histidine kinase-like ATPase, C-terminal domain"/>
    <property type="match status" value="1"/>
</dbReference>
<dbReference type="InterPro" id="IPR004358">
    <property type="entry name" value="Sig_transdc_His_kin-like_C"/>
</dbReference>
<dbReference type="PANTHER" id="PTHR43065:SF42">
    <property type="entry name" value="TWO-COMPONENT SENSOR PPRA"/>
    <property type="match status" value="1"/>
</dbReference>
<dbReference type="RefSeq" id="WP_264327460.1">
    <property type="nucleotide sequence ID" value="NZ_JADEXQ010000115.1"/>
</dbReference>
<organism evidence="7 8">
    <name type="scientific">Romeriopsis navalis LEGE 11480</name>
    <dbReference type="NCBI Taxonomy" id="2777977"/>
    <lineage>
        <taxon>Bacteria</taxon>
        <taxon>Bacillati</taxon>
        <taxon>Cyanobacteriota</taxon>
        <taxon>Cyanophyceae</taxon>
        <taxon>Leptolyngbyales</taxon>
        <taxon>Leptolyngbyaceae</taxon>
        <taxon>Romeriopsis</taxon>
        <taxon>Romeriopsis navalis</taxon>
    </lineage>
</organism>
<reference evidence="7" key="1">
    <citation type="submission" date="2020-10" db="EMBL/GenBank/DDBJ databases">
        <authorList>
            <person name="Castelo-Branco R."/>
            <person name="Eusebio N."/>
            <person name="Adriana R."/>
            <person name="Vieira A."/>
            <person name="Brugerolle De Fraissinette N."/>
            <person name="Rezende De Castro R."/>
            <person name="Schneider M.P."/>
            <person name="Vasconcelos V."/>
            <person name="Leao P.N."/>
        </authorList>
    </citation>
    <scope>NUCLEOTIDE SEQUENCE</scope>
    <source>
        <strain evidence="7">LEGE 11480</strain>
    </source>
</reference>